<sequence>MDNPVSKSGLVRASKLTALGGGYVVRRQRTKLSMLGRSEQVRERLADESVWQLAEQMVQVLGEMKGLAMKLGQLLSLFDLDLVPPRHRETFQRRLAVLFDSAPPVPFDGMRQVIEEDFGAPLETLFAEFDPQPIAAASIGQVYRARLEDGVEVAVKVQYPGIDASVRADLRNLAPLRPLLRPMLPAFTVSVFDEMRDNFENEIDYTIEARSQQRVASRYAGHPFIAVPQVFPEHSSRRVLVSEYMPGIGFDAMRALPAAERNRIGEIIYRFYVGTQFEFNEFCGDPHPGNVLLGPDGRVVFVDFGLYKHMSAEHVALEAACLRAIAEDRPEDLYRLMVGRGVIGDRSGVTVSECFDFALAATEWSMVDGDVPITPDLACGGFLTVVDPRRNQFSGMRHQSLPPEHLISRRADFWTCATLGQLRATANWYRIACEWLYGDPPATELGLRHRDWKAQLNG</sequence>
<dbReference type="InterPro" id="IPR004147">
    <property type="entry name" value="ABC1_dom"/>
</dbReference>
<keyword evidence="4" id="KW-1185">Reference proteome</keyword>
<evidence type="ECO:0000259" key="2">
    <source>
        <dbReference type="Pfam" id="PF03109"/>
    </source>
</evidence>
<dbReference type="InterPro" id="IPR011009">
    <property type="entry name" value="Kinase-like_dom_sf"/>
</dbReference>
<proteinExistence type="inferred from homology"/>
<dbReference type="SUPFAM" id="SSF56112">
    <property type="entry name" value="Protein kinase-like (PK-like)"/>
    <property type="match status" value="1"/>
</dbReference>
<organism evidence="3 4">
    <name type="scientific">Nocardia albiluteola</name>
    <dbReference type="NCBI Taxonomy" id="2842303"/>
    <lineage>
        <taxon>Bacteria</taxon>
        <taxon>Bacillati</taxon>
        <taxon>Actinomycetota</taxon>
        <taxon>Actinomycetes</taxon>
        <taxon>Mycobacteriales</taxon>
        <taxon>Nocardiaceae</taxon>
        <taxon>Nocardia</taxon>
    </lineage>
</organism>
<protein>
    <submittedName>
        <fullName evidence="3">AarF/ABC1/UbiB kinase family protein</fullName>
    </submittedName>
</protein>
<dbReference type="PANTHER" id="PTHR10566">
    <property type="entry name" value="CHAPERONE-ACTIVITY OF BC1 COMPLEX CABC1 -RELATED"/>
    <property type="match status" value="1"/>
</dbReference>
<keyword evidence="3" id="KW-0418">Kinase</keyword>
<name>A0ABS6AV74_9NOCA</name>
<dbReference type="CDD" id="cd13970">
    <property type="entry name" value="ABC1_ADCK3"/>
    <property type="match status" value="1"/>
</dbReference>
<dbReference type="PANTHER" id="PTHR10566:SF113">
    <property type="entry name" value="PROTEIN ACTIVITY OF BC1 COMPLEX KINASE 7, CHLOROPLASTIC"/>
    <property type="match status" value="1"/>
</dbReference>
<keyword evidence="3" id="KW-0808">Transferase</keyword>
<evidence type="ECO:0000313" key="4">
    <source>
        <dbReference type="Proteomes" id="UP000733379"/>
    </source>
</evidence>
<gene>
    <name evidence="3" type="ORF">KO481_05250</name>
</gene>
<comment type="similarity">
    <text evidence="1">Belongs to the protein kinase superfamily. ADCK protein kinase family.</text>
</comment>
<dbReference type="Pfam" id="PF03109">
    <property type="entry name" value="ABC1"/>
    <property type="match status" value="1"/>
</dbReference>
<accession>A0ABS6AV74</accession>
<evidence type="ECO:0000313" key="3">
    <source>
        <dbReference type="EMBL" id="MBU3060929.1"/>
    </source>
</evidence>
<dbReference type="GO" id="GO:0016301">
    <property type="term" value="F:kinase activity"/>
    <property type="evidence" value="ECO:0007669"/>
    <property type="project" value="UniProtKB-KW"/>
</dbReference>
<feature type="domain" description="ABC1 atypical kinase-like" evidence="2">
    <location>
        <begin position="98"/>
        <end position="327"/>
    </location>
</feature>
<reference evidence="3 4" key="1">
    <citation type="submission" date="2021-06" db="EMBL/GenBank/DDBJ databases">
        <title>Actinomycetes sequencing.</title>
        <authorList>
            <person name="Shan Q."/>
        </authorList>
    </citation>
    <scope>NUCLEOTIDE SEQUENCE [LARGE SCALE GENOMIC DNA]</scope>
    <source>
        <strain evidence="3 4">NEAU-G5</strain>
    </source>
</reference>
<dbReference type="InterPro" id="IPR034646">
    <property type="entry name" value="ADCK3_dom"/>
</dbReference>
<evidence type="ECO:0000256" key="1">
    <source>
        <dbReference type="ARBA" id="ARBA00009670"/>
    </source>
</evidence>
<dbReference type="RefSeq" id="WP_215915706.1">
    <property type="nucleotide sequence ID" value="NZ_JAHKNI010000001.1"/>
</dbReference>
<dbReference type="Proteomes" id="UP000733379">
    <property type="component" value="Unassembled WGS sequence"/>
</dbReference>
<comment type="caution">
    <text evidence="3">The sequence shown here is derived from an EMBL/GenBank/DDBJ whole genome shotgun (WGS) entry which is preliminary data.</text>
</comment>
<dbReference type="Gene3D" id="1.10.510.10">
    <property type="entry name" value="Transferase(Phosphotransferase) domain 1"/>
    <property type="match status" value="1"/>
</dbReference>
<dbReference type="InterPro" id="IPR050154">
    <property type="entry name" value="UbiB_kinase"/>
</dbReference>
<dbReference type="EMBL" id="JAHKNI010000001">
    <property type="protein sequence ID" value="MBU3060929.1"/>
    <property type="molecule type" value="Genomic_DNA"/>
</dbReference>